<name>A0A914QDF2_9BILA</name>
<reference evidence="2" key="1">
    <citation type="submission" date="2022-11" db="UniProtKB">
        <authorList>
            <consortium name="WormBaseParasite"/>
        </authorList>
    </citation>
    <scope>IDENTIFICATION</scope>
</reference>
<accession>A0A914QDF2</accession>
<evidence type="ECO:0000313" key="1">
    <source>
        <dbReference type="Proteomes" id="UP000887578"/>
    </source>
</evidence>
<sequence length="491" mass="56589">MINPNNYNPVFNYSLDLSITAFDDFFTVLTFENVVTYSINNTLYYQDKPIRYYTFNDIGLEKKNYTYCPSITGPCNITQFNADSGSFQIPVYLDGYNNLYNDYSSDTYIFNQFIFDGATLYNFNSFDEYFFDPLRMPCFTETVKDPFDNEIIFQQYCCTNYNYITAPEIPPSQCVQFQSNTTFTSSNGTLLSLISAQYALTSIGIEYSVNPNILPSLYTYNFYSNRRGRERWGYMSSWTMFDRQYDSNSNFEFNMVSYIGNDYTYDDTLIYYGITISGRIVRRNGIFYKDEMNPYTPENPCWNSIAPIYSGSKATNNFCCTKFQPFDSGTSCEEYQSITKVYTKDYNYYKGIYFNVKYQFNETSLILSILSFGNLKNSTLQIESYSTDTFSQTCQASTTSPQNTCVFRLSTTNQYELQYRTSLNTNPISMTTIFVSGNQISDPNLSPSKPCQASFSDAIHYYQKDTATTELCCISQTNGPWPGALSSFGYS</sequence>
<proteinExistence type="predicted"/>
<protein>
    <submittedName>
        <fullName evidence="2">Uncharacterized protein</fullName>
    </submittedName>
</protein>
<dbReference type="AlphaFoldDB" id="A0A914QDF2"/>
<dbReference type="Proteomes" id="UP000887578">
    <property type="component" value="Unplaced"/>
</dbReference>
<evidence type="ECO:0000313" key="2">
    <source>
        <dbReference type="WBParaSite" id="PDA_v2.g29766.t1"/>
    </source>
</evidence>
<keyword evidence="1" id="KW-1185">Reference proteome</keyword>
<dbReference type="WBParaSite" id="PDA_v2.g29766.t1">
    <property type="protein sequence ID" value="PDA_v2.g29766.t1"/>
    <property type="gene ID" value="PDA_v2.g29766"/>
</dbReference>
<organism evidence="1 2">
    <name type="scientific">Panagrolaimus davidi</name>
    <dbReference type="NCBI Taxonomy" id="227884"/>
    <lineage>
        <taxon>Eukaryota</taxon>
        <taxon>Metazoa</taxon>
        <taxon>Ecdysozoa</taxon>
        <taxon>Nematoda</taxon>
        <taxon>Chromadorea</taxon>
        <taxon>Rhabditida</taxon>
        <taxon>Tylenchina</taxon>
        <taxon>Panagrolaimomorpha</taxon>
        <taxon>Panagrolaimoidea</taxon>
        <taxon>Panagrolaimidae</taxon>
        <taxon>Panagrolaimus</taxon>
    </lineage>
</organism>